<dbReference type="Pfam" id="PF07690">
    <property type="entry name" value="MFS_1"/>
    <property type="match status" value="1"/>
</dbReference>
<feature type="transmembrane region" description="Helical" evidence="4">
    <location>
        <begin position="115"/>
        <end position="138"/>
    </location>
</feature>
<feature type="transmembrane region" description="Helical" evidence="4">
    <location>
        <begin position="228"/>
        <end position="252"/>
    </location>
</feature>
<evidence type="ECO:0000256" key="4">
    <source>
        <dbReference type="SAM" id="Phobius"/>
    </source>
</evidence>
<feature type="domain" description="Major facilitator superfamily (MFS) profile" evidence="5">
    <location>
        <begin position="220"/>
        <end position="431"/>
    </location>
</feature>
<keyword evidence="3 4" id="KW-0472">Membrane</keyword>
<gene>
    <name evidence="6" type="ORF">ACK2TP_17195</name>
</gene>
<keyword evidence="2 4" id="KW-1133">Transmembrane helix</keyword>
<evidence type="ECO:0000256" key="2">
    <source>
        <dbReference type="ARBA" id="ARBA00022989"/>
    </source>
</evidence>
<dbReference type="Gene3D" id="1.20.1250.20">
    <property type="entry name" value="MFS general substrate transporter like domains"/>
    <property type="match status" value="1"/>
</dbReference>
<dbReference type="InterPro" id="IPR020846">
    <property type="entry name" value="MFS_dom"/>
</dbReference>
<name>A0ABW9KNZ8_9BACT</name>
<dbReference type="Proteomes" id="UP001634747">
    <property type="component" value="Unassembled WGS sequence"/>
</dbReference>
<evidence type="ECO:0000259" key="5">
    <source>
        <dbReference type="PROSITE" id="PS50850"/>
    </source>
</evidence>
<sequence length="431" mass="44916">MSTHPTLPAQPRRFPTWLVGVLYSASGSMNGFVAVALATLLTGHGVSNAREATITAIILTPSYLSFLLTPLVDCGMSRRTWAMLLALAGAICLGSGVLLTPAASANGGHGPGANLLIVLLLLGYLCTQMYSSTIGGMVPNLVERSRQSAASAWLNVAYLGLTGACGYLSVLEIRHLPLRLAACVIPLPILLSASPLLFTAKEDRIPKRVGTAMRELGRNLLLSAKQRSYWFALLVFIVPSATFAMQNLFGGIGRDFGVSDDRTAFISGVVLAVACIAGAALGGPLSNRYDRRLLFIAPAMVAGLGSLAMIGLLNRGIAPATVFLAGVIFYNVMAGINYTATSALVFQIVGRDNPLSATQYAICIAACNAAIAGAVALDGSGSTLHGHWSGARGELLVDALLSLVLGSIVLALVYRFGGGFPRPPVSDEQEA</sequence>
<feature type="transmembrane region" description="Helical" evidence="4">
    <location>
        <begin position="293"/>
        <end position="314"/>
    </location>
</feature>
<feature type="transmembrane region" description="Helical" evidence="4">
    <location>
        <begin position="21"/>
        <end position="41"/>
    </location>
</feature>
<evidence type="ECO:0000313" key="7">
    <source>
        <dbReference type="Proteomes" id="UP001634747"/>
    </source>
</evidence>
<feature type="transmembrane region" description="Helical" evidence="4">
    <location>
        <begin position="176"/>
        <end position="198"/>
    </location>
</feature>
<evidence type="ECO:0000256" key="3">
    <source>
        <dbReference type="ARBA" id="ARBA00023136"/>
    </source>
</evidence>
<feature type="transmembrane region" description="Helical" evidence="4">
    <location>
        <begin position="84"/>
        <end position="103"/>
    </location>
</feature>
<dbReference type="RefSeq" id="WP_263414329.1">
    <property type="nucleotide sequence ID" value="NZ_BAABBH010000001.1"/>
</dbReference>
<dbReference type="PROSITE" id="PS50850">
    <property type="entry name" value="MFS"/>
    <property type="match status" value="1"/>
</dbReference>
<feature type="transmembrane region" description="Helical" evidence="4">
    <location>
        <begin position="357"/>
        <end position="375"/>
    </location>
</feature>
<feature type="transmembrane region" description="Helical" evidence="4">
    <location>
        <begin position="150"/>
        <end position="170"/>
    </location>
</feature>
<evidence type="ECO:0000313" key="6">
    <source>
        <dbReference type="EMBL" id="MFN2977511.1"/>
    </source>
</evidence>
<dbReference type="SUPFAM" id="SSF103473">
    <property type="entry name" value="MFS general substrate transporter"/>
    <property type="match status" value="1"/>
</dbReference>
<dbReference type="InterPro" id="IPR036259">
    <property type="entry name" value="MFS_trans_sf"/>
</dbReference>
<feature type="transmembrane region" description="Helical" evidence="4">
    <location>
        <begin position="264"/>
        <end position="281"/>
    </location>
</feature>
<dbReference type="InterPro" id="IPR011701">
    <property type="entry name" value="MFS"/>
</dbReference>
<accession>A0ABW9KNZ8</accession>
<evidence type="ECO:0000256" key="1">
    <source>
        <dbReference type="ARBA" id="ARBA00022692"/>
    </source>
</evidence>
<dbReference type="EMBL" id="JBJYXY010000001">
    <property type="protein sequence ID" value="MFN2977511.1"/>
    <property type="molecule type" value="Genomic_DNA"/>
</dbReference>
<keyword evidence="7" id="KW-1185">Reference proteome</keyword>
<comment type="caution">
    <text evidence="6">The sequence shown here is derived from an EMBL/GenBank/DDBJ whole genome shotgun (WGS) entry which is preliminary data.</text>
</comment>
<feature type="transmembrane region" description="Helical" evidence="4">
    <location>
        <begin position="53"/>
        <end position="72"/>
    </location>
</feature>
<organism evidence="6 7">
    <name type="scientific">Terriglobus aquaticus</name>
    <dbReference type="NCBI Taxonomy" id="940139"/>
    <lineage>
        <taxon>Bacteria</taxon>
        <taxon>Pseudomonadati</taxon>
        <taxon>Acidobacteriota</taxon>
        <taxon>Terriglobia</taxon>
        <taxon>Terriglobales</taxon>
        <taxon>Acidobacteriaceae</taxon>
        <taxon>Terriglobus</taxon>
    </lineage>
</organism>
<protein>
    <submittedName>
        <fullName evidence="6">MFS transporter</fullName>
    </submittedName>
</protein>
<reference evidence="6 7" key="1">
    <citation type="submission" date="2024-12" db="EMBL/GenBank/DDBJ databases">
        <authorList>
            <person name="Lee Y."/>
        </authorList>
    </citation>
    <scope>NUCLEOTIDE SEQUENCE [LARGE SCALE GENOMIC DNA]</scope>
    <source>
        <strain evidence="6 7">03SUJ4</strain>
    </source>
</reference>
<keyword evidence="1 4" id="KW-0812">Transmembrane</keyword>
<proteinExistence type="predicted"/>
<feature type="transmembrane region" description="Helical" evidence="4">
    <location>
        <begin position="395"/>
        <end position="414"/>
    </location>
</feature>
<feature type="transmembrane region" description="Helical" evidence="4">
    <location>
        <begin position="320"/>
        <end position="345"/>
    </location>
</feature>